<comment type="caution">
    <text evidence="2">The sequence shown here is derived from an EMBL/GenBank/DDBJ whole genome shotgun (WGS) entry which is preliminary data.</text>
</comment>
<dbReference type="EMBL" id="MIKF01000279">
    <property type="protein sequence ID" value="RTE73086.1"/>
    <property type="molecule type" value="Genomic_DNA"/>
</dbReference>
<evidence type="ECO:0000256" key="1">
    <source>
        <dbReference type="SAM" id="MobiDB-lite"/>
    </source>
</evidence>
<evidence type="ECO:0000313" key="2">
    <source>
        <dbReference type="EMBL" id="RTE73086.1"/>
    </source>
</evidence>
<feature type="compositionally biased region" description="Acidic residues" evidence="1">
    <location>
        <begin position="103"/>
        <end position="120"/>
    </location>
</feature>
<organism evidence="2 3">
    <name type="scientific">Fusarium euwallaceae</name>
    <dbReference type="NCBI Taxonomy" id="1147111"/>
    <lineage>
        <taxon>Eukaryota</taxon>
        <taxon>Fungi</taxon>
        <taxon>Dikarya</taxon>
        <taxon>Ascomycota</taxon>
        <taxon>Pezizomycotina</taxon>
        <taxon>Sordariomycetes</taxon>
        <taxon>Hypocreomycetidae</taxon>
        <taxon>Hypocreales</taxon>
        <taxon>Nectriaceae</taxon>
        <taxon>Fusarium</taxon>
        <taxon>Fusarium solani species complex</taxon>
    </lineage>
</organism>
<feature type="region of interest" description="Disordered" evidence="1">
    <location>
        <begin position="87"/>
        <end position="127"/>
    </location>
</feature>
<feature type="compositionally biased region" description="Polar residues" evidence="1">
    <location>
        <begin position="87"/>
        <end position="97"/>
    </location>
</feature>
<evidence type="ECO:0000313" key="3">
    <source>
        <dbReference type="Proteomes" id="UP000287124"/>
    </source>
</evidence>
<accession>A0A430LBH7</accession>
<reference evidence="2 3" key="1">
    <citation type="submission" date="2017-06" db="EMBL/GenBank/DDBJ databases">
        <title>Comparative genomic analysis of Ambrosia Fusariam Clade fungi.</title>
        <authorList>
            <person name="Stajich J.E."/>
            <person name="Carrillo J."/>
            <person name="Kijimoto T."/>
            <person name="Eskalen A."/>
            <person name="O'Donnell K."/>
            <person name="Kasson M."/>
        </authorList>
    </citation>
    <scope>NUCLEOTIDE SEQUENCE [LARGE SCALE GENOMIC DNA]</scope>
    <source>
        <strain evidence="2 3">UCR1854</strain>
    </source>
</reference>
<dbReference type="Proteomes" id="UP000287124">
    <property type="component" value="Unassembled WGS sequence"/>
</dbReference>
<protein>
    <submittedName>
        <fullName evidence="2">Uncharacterized protein</fullName>
    </submittedName>
</protein>
<name>A0A430LBH7_9HYPO</name>
<dbReference type="AlphaFoldDB" id="A0A430LBH7"/>
<proteinExistence type="predicted"/>
<keyword evidence="3" id="KW-1185">Reference proteome</keyword>
<sequence>MDARISQASTLGNGAGGQTMVPHTMCLAAAGVIAPIWGLLDPSVGIHQHGLDGAISHFVSPGEQVCAFEFRKLCHRWLSSKHVDNSRLSGVRQWSSMERSRDEEDGEDDVVEVELTEVDGSDLGSAR</sequence>
<gene>
    <name evidence="2" type="ORF">BHE90_012485</name>
</gene>